<gene>
    <name evidence="1" type="ORF">KI387_035393</name>
</gene>
<accession>A0AA38FNU1</accession>
<sequence length="90" mass="10285">EHAATGKFKMEKEQTLIKRNFDKKAKARTFQVGDLVLAKWDADRAKPGRIHIQNLMPFGVASTWSQNGKGTKKRNAFQLSTLDGEELHWM</sequence>
<proteinExistence type="predicted"/>
<reference evidence="1 2" key="1">
    <citation type="journal article" date="2021" name="Nat. Plants">
        <title>The Taxus genome provides insights into paclitaxel biosynthesis.</title>
        <authorList>
            <person name="Xiong X."/>
            <person name="Gou J."/>
            <person name="Liao Q."/>
            <person name="Li Y."/>
            <person name="Zhou Q."/>
            <person name="Bi G."/>
            <person name="Li C."/>
            <person name="Du R."/>
            <person name="Wang X."/>
            <person name="Sun T."/>
            <person name="Guo L."/>
            <person name="Liang H."/>
            <person name="Lu P."/>
            <person name="Wu Y."/>
            <person name="Zhang Z."/>
            <person name="Ro D.K."/>
            <person name="Shang Y."/>
            <person name="Huang S."/>
            <person name="Yan J."/>
        </authorList>
    </citation>
    <scope>NUCLEOTIDE SEQUENCE [LARGE SCALE GENOMIC DNA]</scope>
    <source>
        <strain evidence="1">Ta-2019</strain>
    </source>
</reference>
<keyword evidence="2" id="KW-1185">Reference proteome</keyword>
<dbReference type="EMBL" id="JAHRHJ020000007">
    <property type="protein sequence ID" value="KAH9307482.1"/>
    <property type="molecule type" value="Genomic_DNA"/>
</dbReference>
<protein>
    <submittedName>
        <fullName evidence="1">Uncharacterized protein</fullName>
    </submittedName>
</protein>
<dbReference type="AlphaFoldDB" id="A0AA38FNU1"/>
<evidence type="ECO:0000313" key="1">
    <source>
        <dbReference type="EMBL" id="KAH9307482.1"/>
    </source>
</evidence>
<organism evidence="1 2">
    <name type="scientific">Taxus chinensis</name>
    <name type="common">Chinese yew</name>
    <name type="synonym">Taxus wallichiana var. chinensis</name>
    <dbReference type="NCBI Taxonomy" id="29808"/>
    <lineage>
        <taxon>Eukaryota</taxon>
        <taxon>Viridiplantae</taxon>
        <taxon>Streptophyta</taxon>
        <taxon>Embryophyta</taxon>
        <taxon>Tracheophyta</taxon>
        <taxon>Spermatophyta</taxon>
        <taxon>Pinopsida</taxon>
        <taxon>Pinidae</taxon>
        <taxon>Conifers II</taxon>
        <taxon>Cupressales</taxon>
        <taxon>Taxaceae</taxon>
        <taxon>Taxus</taxon>
    </lineage>
</organism>
<name>A0AA38FNU1_TAXCH</name>
<feature type="non-terminal residue" evidence="1">
    <location>
        <position position="1"/>
    </location>
</feature>
<comment type="caution">
    <text evidence="1">The sequence shown here is derived from an EMBL/GenBank/DDBJ whole genome shotgun (WGS) entry which is preliminary data.</text>
</comment>
<evidence type="ECO:0000313" key="2">
    <source>
        <dbReference type="Proteomes" id="UP000824469"/>
    </source>
</evidence>
<feature type="non-terminal residue" evidence="1">
    <location>
        <position position="90"/>
    </location>
</feature>
<dbReference type="Proteomes" id="UP000824469">
    <property type="component" value="Unassembled WGS sequence"/>
</dbReference>